<evidence type="ECO:0000256" key="1">
    <source>
        <dbReference type="SAM" id="MobiDB-lite"/>
    </source>
</evidence>
<organism evidence="2 3">
    <name type="scientific">Extensimonas vulgaris</name>
    <dbReference type="NCBI Taxonomy" id="1031594"/>
    <lineage>
        <taxon>Bacteria</taxon>
        <taxon>Pseudomonadati</taxon>
        <taxon>Pseudomonadota</taxon>
        <taxon>Betaproteobacteria</taxon>
        <taxon>Burkholderiales</taxon>
        <taxon>Comamonadaceae</taxon>
        <taxon>Extensimonas</taxon>
    </lineage>
</organism>
<dbReference type="Proteomes" id="UP000252174">
    <property type="component" value="Unassembled WGS sequence"/>
</dbReference>
<evidence type="ECO:0000313" key="3">
    <source>
        <dbReference type="Proteomes" id="UP000252174"/>
    </source>
</evidence>
<protein>
    <submittedName>
        <fullName evidence="2">Uncharacterized protein</fullName>
    </submittedName>
</protein>
<comment type="caution">
    <text evidence="2">The sequence shown here is derived from an EMBL/GenBank/DDBJ whole genome shotgun (WGS) entry which is preliminary data.</text>
</comment>
<sequence length="181" mass="19584">MSICLSASSVWHATFGDISVMEPQYRHATKRLRPFARSAGVRARGCSRLLQRVVTDFAADPPFAKAMDKLVEHYGIVLGESTIRHITLHHAQAIHRVSGGAAQGLPEAVAPAQTFIVQTDGTMVPTVRSGSGPGDRRKGKSVQWQEANPKACCLPWGKQHEKAEGGLQAWGSGLQRVPARL</sequence>
<dbReference type="AlphaFoldDB" id="A0A369AUK0"/>
<gene>
    <name evidence="2" type="ORF">DFR45_101432</name>
</gene>
<keyword evidence="3" id="KW-1185">Reference proteome</keyword>
<name>A0A369AUK0_9BURK</name>
<accession>A0A369AUK0</accession>
<reference evidence="2 3" key="1">
    <citation type="submission" date="2018-07" db="EMBL/GenBank/DDBJ databases">
        <title>Genomic Encyclopedia of Type Strains, Phase IV (KMG-IV): sequencing the most valuable type-strain genomes for metagenomic binning, comparative biology and taxonomic classification.</title>
        <authorList>
            <person name="Goeker M."/>
        </authorList>
    </citation>
    <scope>NUCLEOTIDE SEQUENCE [LARGE SCALE GENOMIC DNA]</scope>
    <source>
        <strain evidence="2 3">DSM 100911</strain>
    </source>
</reference>
<dbReference type="EMBL" id="QPJU01000001">
    <property type="protein sequence ID" value="RCX11897.1"/>
    <property type="molecule type" value="Genomic_DNA"/>
</dbReference>
<evidence type="ECO:0000313" key="2">
    <source>
        <dbReference type="EMBL" id="RCX11897.1"/>
    </source>
</evidence>
<feature type="region of interest" description="Disordered" evidence="1">
    <location>
        <begin position="123"/>
        <end position="144"/>
    </location>
</feature>
<proteinExistence type="predicted"/>